<dbReference type="EMBL" id="SULG01000063">
    <property type="protein sequence ID" value="TLD41081.1"/>
    <property type="molecule type" value="Genomic_DNA"/>
</dbReference>
<reference evidence="3 4" key="1">
    <citation type="submission" date="2019-04" db="EMBL/GenBank/DDBJ databases">
        <title>Genome of a novel bacterium Candidatus Jettenia ecosi reconstructed from metagenome of an anammox bioreactor.</title>
        <authorList>
            <person name="Mardanov A.V."/>
            <person name="Beletsky A.V."/>
            <person name="Ravin N.V."/>
            <person name="Botchkova E.A."/>
            <person name="Litti Y.V."/>
            <person name="Nozhevnikova A.N."/>
        </authorList>
    </citation>
    <scope>NUCLEOTIDE SEQUENCE [LARGE SCALE GENOMIC DNA]</scope>
    <source>
        <strain evidence="3">J2</strain>
    </source>
</reference>
<keyword evidence="1 3" id="KW-0032">Aminotransferase</keyword>
<dbReference type="SUPFAM" id="SSF53383">
    <property type="entry name" value="PLP-dependent transferases"/>
    <property type="match status" value="1"/>
</dbReference>
<dbReference type="Gene3D" id="3.40.640.10">
    <property type="entry name" value="Type I PLP-dependent aspartate aminotransferase-like (Major domain)"/>
    <property type="match status" value="1"/>
</dbReference>
<dbReference type="InterPro" id="IPR015422">
    <property type="entry name" value="PyrdxlP-dep_Trfase_small"/>
</dbReference>
<dbReference type="InterPro" id="IPR004839">
    <property type="entry name" value="Aminotransferase_I/II_large"/>
</dbReference>
<dbReference type="GO" id="GO:0008483">
    <property type="term" value="F:transaminase activity"/>
    <property type="evidence" value="ECO:0007669"/>
    <property type="project" value="UniProtKB-KW"/>
</dbReference>
<dbReference type="InterPro" id="IPR015421">
    <property type="entry name" value="PyrdxlP-dep_Trfase_major"/>
</dbReference>
<dbReference type="NCBIfam" id="NF005305">
    <property type="entry name" value="PRK06836.1"/>
    <property type="match status" value="1"/>
</dbReference>
<dbReference type="GO" id="GO:0030170">
    <property type="term" value="F:pyridoxal phosphate binding"/>
    <property type="evidence" value="ECO:0007669"/>
    <property type="project" value="InterPro"/>
</dbReference>
<evidence type="ECO:0000313" key="3">
    <source>
        <dbReference type="EMBL" id="TLD41081.1"/>
    </source>
</evidence>
<dbReference type="PROSITE" id="PS00105">
    <property type="entry name" value="AA_TRANSFER_CLASS_1"/>
    <property type="match status" value="1"/>
</dbReference>
<dbReference type="AlphaFoldDB" id="A0A533QEG7"/>
<dbReference type="InterPro" id="IPR004838">
    <property type="entry name" value="NHTrfase_class1_PyrdxlP-BS"/>
</dbReference>
<feature type="domain" description="Aminotransferase class I/classII large" evidence="2">
    <location>
        <begin position="35"/>
        <end position="377"/>
    </location>
</feature>
<dbReference type="EC" id="2.6.1.-" evidence="1"/>
<evidence type="ECO:0000313" key="4">
    <source>
        <dbReference type="Proteomes" id="UP000319783"/>
    </source>
</evidence>
<comment type="similarity">
    <text evidence="1">Belongs to the class-I pyridoxal-phosphate-dependent aminotransferase family.</text>
</comment>
<dbReference type="Pfam" id="PF00155">
    <property type="entry name" value="Aminotran_1_2"/>
    <property type="match status" value="1"/>
</dbReference>
<evidence type="ECO:0000256" key="1">
    <source>
        <dbReference type="RuleBase" id="RU000481"/>
    </source>
</evidence>
<gene>
    <name evidence="3" type="ORF">JETT_2652</name>
</gene>
<comment type="cofactor">
    <cofactor evidence="1">
        <name>pyridoxal 5'-phosphate</name>
        <dbReference type="ChEBI" id="CHEBI:597326"/>
    </cofactor>
</comment>
<organism evidence="3 4">
    <name type="scientific">Candidatus Jettenia ecosi</name>
    <dbReference type="NCBI Taxonomy" id="2494326"/>
    <lineage>
        <taxon>Bacteria</taxon>
        <taxon>Pseudomonadati</taxon>
        <taxon>Planctomycetota</taxon>
        <taxon>Candidatus Brocadiia</taxon>
        <taxon>Candidatus Brocadiales</taxon>
        <taxon>Candidatus Brocadiaceae</taxon>
        <taxon>Candidatus Jettenia</taxon>
    </lineage>
</organism>
<dbReference type="InterPro" id="IPR015424">
    <property type="entry name" value="PyrdxlP-dep_Trfase"/>
</dbReference>
<comment type="caution">
    <text evidence="3">The sequence shown here is derived from an EMBL/GenBank/DDBJ whole genome shotgun (WGS) entry which is preliminary data.</text>
</comment>
<evidence type="ECO:0000259" key="2">
    <source>
        <dbReference type="Pfam" id="PF00155"/>
    </source>
</evidence>
<sequence length="392" mass="43673">MSISNKVKEGLAASAWVVKIFEGHSQGISGEKEVYDFRLGNPKIEPPAEFVEELKKIVNNPFPGMHGYSALAGHLQTREAIAKTLSKERGLPFTTHHVIMTSGGAGALNIILKAILNHEDEVIVLKPLYLEYPYYIDNHGGVCCGVETNADFTLNIDSIAVKITPRTKAIIINSPNNPTGMIYSEESLESVARILGGKSREYGKDIFLIYDAAYQDIVYDGNELPDIFNIYPNTIFAASYSKLLSIPGERIGYVAVHPEIKNSRELIEALIFANRVLGYLSAPVLMQHAVVNLQGVHVDRAEYQERRDMFCNALQDFGYSFIRPMGAYYIFPKTPGDDLVFAQELAKEGILVLPGKSFGRSGYIRIAFCVKKETIKKSLPVFKRVIDRYAVR</sequence>
<dbReference type="PANTHER" id="PTHR42691:SF1">
    <property type="entry name" value="ASPARTATE AMINOTRANSFERASE YHDR-RELATED"/>
    <property type="match status" value="1"/>
</dbReference>
<name>A0A533QEG7_9BACT</name>
<dbReference type="Proteomes" id="UP000319783">
    <property type="component" value="Unassembled WGS sequence"/>
</dbReference>
<protein>
    <recommendedName>
        <fullName evidence="1">Aminotransferase</fullName>
        <ecNumber evidence="1">2.6.1.-</ecNumber>
    </recommendedName>
</protein>
<accession>A0A533QEG7</accession>
<proteinExistence type="inferred from homology"/>
<dbReference type="PANTHER" id="PTHR42691">
    <property type="entry name" value="ASPARTATE AMINOTRANSFERASE YHDR-RELATED"/>
    <property type="match status" value="1"/>
</dbReference>
<keyword evidence="1 3" id="KW-0808">Transferase</keyword>
<dbReference type="CDD" id="cd00609">
    <property type="entry name" value="AAT_like"/>
    <property type="match status" value="1"/>
</dbReference>
<dbReference type="Gene3D" id="3.90.1150.10">
    <property type="entry name" value="Aspartate Aminotransferase, domain 1"/>
    <property type="match status" value="1"/>
</dbReference>